<evidence type="ECO:0000259" key="5">
    <source>
        <dbReference type="Pfam" id="PF08545"/>
    </source>
</evidence>
<dbReference type="GO" id="GO:0004315">
    <property type="term" value="F:3-oxoacyl-[acyl-carrier-protein] synthase activity"/>
    <property type="evidence" value="ECO:0007669"/>
    <property type="project" value="InterPro"/>
</dbReference>
<evidence type="ECO:0000259" key="4">
    <source>
        <dbReference type="Pfam" id="PF08541"/>
    </source>
</evidence>
<feature type="domain" description="Beta-ketoacyl-[acyl-carrier-protein] synthase III C-terminal" evidence="4">
    <location>
        <begin position="305"/>
        <end position="394"/>
    </location>
</feature>
<gene>
    <name evidence="6" type="ORF">FHX71_003791</name>
</gene>
<organism evidence="6 7">
    <name type="scientific">Promicromonospora sukumoe</name>
    <dbReference type="NCBI Taxonomy" id="88382"/>
    <lineage>
        <taxon>Bacteria</taxon>
        <taxon>Bacillati</taxon>
        <taxon>Actinomycetota</taxon>
        <taxon>Actinomycetes</taxon>
        <taxon>Micrococcales</taxon>
        <taxon>Promicromonosporaceae</taxon>
        <taxon>Promicromonospora</taxon>
    </lineage>
</organism>
<dbReference type="EC" id="2.3.1.180" evidence="6"/>
<evidence type="ECO:0000256" key="3">
    <source>
        <dbReference type="SAM" id="MobiDB-lite"/>
    </source>
</evidence>
<keyword evidence="1 6" id="KW-0808">Transferase</keyword>
<feature type="compositionally biased region" description="Polar residues" evidence="3">
    <location>
        <begin position="21"/>
        <end position="36"/>
    </location>
</feature>
<dbReference type="AlphaFoldDB" id="A0A7W3JBK9"/>
<dbReference type="PANTHER" id="PTHR34069:SF3">
    <property type="entry name" value="ACYL-COA:ACYL-COA ALKYLTRANSFERASE"/>
    <property type="match status" value="1"/>
</dbReference>
<keyword evidence="2 6" id="KW-0012">Acyltransferase</keyword>
<dbReference type="CDD" id="cd00830">
    <property type="entry name" value="KAS_III"/>
    <property type="match status" value="1"/>
</dbReference>
<reference evidence="6 7" key="1">
    <citation type="submission" date="2020-07" db="EMBL/GenBank/DDBJ databases">
        <title>Sequencing the genomes of 1000 actinobacteria strains.</title>
        <authorList>
            <person name="Klenk H.-P."/>
        </authorList>
    </citation>
    <scope>NUCLEOTIDE SEQUENCE [LARGE SCALE GENOMIC DNA]</scope>
    <source>
        <strain evidence="6 7">DSM 44121</strain>
    </source>
</reference>
<evidence type="ECO:0000256" key="2">
    <source>
        <dbReference type="ARBA" id="ARBA00023315"/>
    </source>
</evidence>
<evidence type="ECO:0000313" key="6">
    <source>
        <dbReference type="EMBL" id="MBA8809815.1"/>
    </source>
</evidence>
<feature type="region of interest" description="Disordered" evidence="3">
    <location>
        <begin position="1"/>
        <end position="36"/>
    </location>
</feature>
<dbReference type="SUPFAM" id="SSF53901">
    <property type="entry name" value="Thiolase-like"/>
    <property type="match status" value="1"/>
</dbReference>
<dbReference type="GO" id="GO:0044550">
    <property type="term" value="P:secondary metabolite biosynthetic process"/>
    <property type="evidence" value="ECO:0007669"/>
    <property type="project" value="TreeGrafter"/>
</dbReference>
<dbReference type="InterPro" id="IPR016039">
    <property type="entry name" value="Thiolase-like"/>
</dbReference>
<feature type="domain" description="Beta-ketoacyl-[acyl-carrier-protein] synthase III N-terminal" evidence="5">
    <location>
        <begin position="151"/>
        <end position="226"/>
    </location>
</feature>
<dbReference type="Proteomes" id="UP000540568">
    <property type="component" value="Unassembled WGS sequence"/>
</dbReference>
<dbReference type="RefSeq" id="WP_312877123.1">
    <property type="nucleotide sequence ID" value="NZ_BAAATF010000008.1"/>
</dbReference>
<dbReference type="GO" id="GO:0006633">
    <property type="term" value="P:fatty acid biosynthetic process"/>
    <property type="evidence" value="ECO:0007669"/>
    <property type="project" value="InterPro"/>
</dbReference>
<evidence type="ECO:0000313" key="7">
    <source>
        <dbReference type="Proteomes" id="UP000540568"/>
    </source>
</evidence>
<dbReference type="Gene3D" id="3.40.47.10">
    <property type="match status" value="2"/>
</dbReference>
<proteinExistence type="predicted"/>
<dbReference type="Pfam" id="PF08545">
    <property type="entry name" value="ACP_syn_III"/>
    <property type="match status" value="1"/>
</dbReference>
<comment type="caution">
    <text evidence="6">The sequence shown here is derived from an EMBL/GenBank/DDBJ whole genome shotgun (WGS) entry which is preliminary data.</text>
</comment>
<dbReference type="Pfam" id="PF08541">
    <property type="entry name" value="ACP_syn_III_C"/>
    <property type="match status" value="1"/>
</dbReference>
<keyword evidence="7" id="KW-1185">Reference proteome</keyword>
<dbReference type="InterPro" id="IPR013751">
    <property type="entry name" value="ACP_syn_III_N"/>
</dbReference>
<sequence>MLPEPAAVLSPVPARSPEPVVSTQASISPSALPSSQAPRPVARIAEVAVHLPERVRDVAEAERDLHRRNPKVAPRLPMISRLTGVRTVHVADDDQQASDLAVAASRTLLERAGLGPQDIDLLIFASATQDMIEPATSHITAAKLGVRAPVMDVKNACNSVLNGIEVAEALIGTGRYRRVLVASGEMPTRGVRWDVPDRATYAMSAAGYTMSDGGAAVLVEAVDPPSGFEDALSAELAGLVAPAARPSGILGSAFTAESRHWDVGMLPGGGTVNPRDPERSYFEIDGSRLREAFLALGPGPVDEALERAGVTMDDVALVAVHQVAVGYLADVHAALGVPADRTIVTVGDHGNLASATLPLQLVTALESGRLRRGDVVLLLGLAGGISMGAMVVRW</sequence>
<accession>A0A7W3JBK9</accession>
<protein>
    <submittedName>
        <fullName evidence="6">3-oxoacyl-[acyl-carrier-protein] synthase-3</fullName>
        <ecNumber evidence="6">2.3.1.180</ecNumber>
    </submittedName>
</protein>
<name>A0A7W3JBK9_9MICO</name>
<dbReference type="InterPro" id="IPR013747">
    <property type="entry name" value="ACP_syn_III_C"/>
</dbReference>
<dbReference type="GO" id="GO:0033818">
    <property type="term" value="F:beta-ketoacyl-acyl-carrier-protein synthase III activity"/>
    <property type="evidence" value="ECO:0007669"/>
    <property type="project" value="UniProtKB-EC"/>
</dbReference>
<dbReference type="EMBL" id="JACGWV010000002">
    <property type="protein sequence ID" value="MBA8809815.1"/>
    <property type="molecule type" value="Genomic_DNA"/>
</dbReference>
<evidence type="ECO:0000256" key="1">
    <source>
        <dbReference type="ARBA" id="ARBA00022679"/>
    </source>
</evidence>
<dbReference type="PANTHER" id="PTHR34069">
    <property type="entry name" value="3-OXOACYL-[ACYL-CARRIER-PROTEIN] SYNTHASE 3"/>
    <property type="match status" value="1"/>
</dbReference>